<feature type="domain" description="DUF3857" evidence="2">
    <location>
        <begin position="60"/>
        <end position="220"/>
    </location>
</feature>
<dbReference type="Proteomes" id="UP000011135">
    <property type="component" value="Unassembled WGS sequence"/>
</dbReference>
<dbReference type="Gene3D" id="3.10.620.30">
    <property type="match status" value="1"/>
</dbReference>
<keyword evidence="1" id="KW-0732">Signal</keyword>
<dbReference type="AlphaFoldDB" id="L8JLW3"/>
<dbReference type="EMBL" id="AMZN01000068">
    <property type="protein sequence ID" value="ELR69780.1"/>
    <property type="molecule type" value="Genomic_DNA"/>
</dbReference>
<evidence type="ECO:0000313" key="4">
    <source>
        <dbReference type="Proteomes" id="UP000011135"/>
    </source>
</evidence>
<sequence>MVKMKIVLLAIILFCTGYSSFSAKDPKYPVSAIPINLVENANVVYRLDKGEFTIEKIDQATFKVHQVVTILNEKAAGHAVVGIGYDKLRKLKFTSAFVYNQHGEELYKLKKSDIIDESNISGFSLYEDNRIQGVDLRQKQYPYTIEYEYEIQYKYLYSIPDWYVIPGEKIAIEKSEFVVKAPVDLKPRFKEMNIGSGKMQESAADGLISYHWVFENLNAIELEPFSKGILDIAPIVRASPSKFSYEGYNGDMSSWDGLAKWQLSLNEGRDVLPVKTINEVKNLVANASSREEKIKRVYLYMQKRTRYVSIQLGIGGFQPFAASMVDETGYGDCKALTNYTQSLLKAAGIPSYYTWVNAGSNPDPVYKDFPNDTFNHIILCVPNEADTIWLECTNQSVPFGYLGKFTGDRDVLVINENGGKIVRTPAYDHQNNMITNSLNVTLDEQGNAHAQLIKAFKGLGYEYGDLDYYLTLTDRDRKDWLHQNLSITNYELGNYEFIEEKTKIPSVQFKSDLHIRKLASISGKRVFVPLNLMSVNKFIPKTTVDRKAPIYFKYSSITSDTIIFKLPESLHAEYIPEDVTLESVFGTYQMRVEKKENQLIYYRQLKLNKGKYGPEKYSEFVDFFKGIRSTDLKKAVFLNKT</sequence>
<evidence type="ECO:0000313" key="3">
    <source>
        <dbReference type="EMBL" id="ELR69780.1"/>
    </source>
</evidence>
<evidence type="ECO:0000256" key="1">
    <source>
        <dbReference type="SAM" id="SignalP"/>
    </source>
</evidence>
<proteinExistence type="predicted"/>
<dbReference type="Pfam" id="PF12969">
    <property type="entry name" value="DUF3857"/>
    <property type="match status" value="1"/>
</dbReference>
<feature type="chain" id="PRO_5003993313" description="DUF3857 domain-containing protein" evidence="1">
    <location>
        <begin position="24"/>
        <end position="641"/>
    </location>
</feature>
<keyword evidence="4" id="KW-1185">Reference proteome</keyword>
<dbReference type="eggNOG" id="COG1305">
    <property type="taxonomic scope" value="Bacteria"/>
</dbReference>
<dbReference type="Gene3D" id="2.60.120.1130">
    <property type="match status" value="1"/>
</dbReference>
<dbReference type="InterPro" id="IPR024618">
    <property type="entry name" value="DUF3857"/>
</dbReference>
<gene>
    <name evidence="3" type="ORF">C900_04627</name>
</gene>
<dbReference type="PATRIC" id="fig|1237149.3.peg.4143"/>
<evidence type="ECO:0000259" key="2">
    <source>
        <dbReference type="Pfam" id="PF12969"/>
    </source>
</evidence>
<dbReference type="SUPFAM" id="SSF54001">
    <property type="entry name" value="Cysteine proteinases"/>
    <property type="match status" value="1"/>
</dbReference>
<comment type="caution">
    <text evidence="3">The sequence shown here is derived from an EMBL/GenBank/DDBJ whole genome shotgun (WGS) entry which is preliminary data.</text>
</comment>
<dbReference type="Gene3D" id="2.60.40.3140">
    <property type="match status" value="1"/>
</dbReference>
<dbReference type="STRING" id="1237149.C900_04627"/>
<protein>
    <recommendedName>
        <fullName evidence="2">DUF3857 domain-containing protein</fullName>
    </recommendedName>
</protein>
<dbReference type="OrthoDB" id="8595007at2"/>
<organism evidence="3 4">
    <name type="scientific">Fulvivirga imtechensis AK7</name>
    <dbReference type="NCBI Taxonomy" id="1237149"/>
    <lineage>
        <taxon>Bacteria</taxon>
        <taxon>Pseudomonadati</taxon>
        <taxon>Bacteroidota</taxon>
        <taxon>Cytophagia</taxon>
        <taxon>Cytophagales</taxon>
        <taxon>Fulvivirgaceae</taxon>
        <taxon>Fulvivirga</taxon>
    </lineage>
</organism>
<dbReference type="InterPro" id="IPR038765">
    <property type="entry name" value="Papain-like_cys_pep_sf"/>
</dbReference>
<reference evidence="3 4" key="1">
    <citation type="submission" date="2012-12" db="EMBL/GenBank/DDBJ databases">
        <title>Genome assembly of Fulvivirga imtechensis AK7.</title>
        <authorList>
            <person name="Nupur N."/>
            <person name="Khatri I."/>
            <person name="Kumar R."/>
            <person name="Subramanian S."/>
            <person name="Pinnaka A."/>
        </authorList>
    </citation>
    <scope>NUCLEOTIDE SEQUENCE [LARGE SCALE GENOMIC DNA]</scope>
    <source>
        <strain evidence="3 4">AK7</strain>
    </source>
</reference>
<feature type="signal peptide" evidence="1">
    <location>
        <begin position="1"/>
        <end position="23"/>
    </location>
</feature>
<accession>L8JLW3</accession>
<name>L8JLW3_9BACT</name>